<proteinExistence type="predicted"/>
<evidence type="ECO:0000313" key="1">
    <source>
        <dbReference type="Proteomes" id="UP000095283"/>
    </source>
</evidence>
<keyword evidence="1" id="KW-1185">Reference proteome</keyword>
<dbReference type="WBParaSite" id="Hba_02091">
    <property type="protein sequence ID" value="Hba_02091"/>
    <property type="gene ID" value="Hba_02091"/>
</dbReference>
<reference evidence="2" key="1">
    <citation type="submission" date="2016-11" db="UniProtKB">
        <authorList>
            <consortium name="WormBaseParasite"/>
        </authorList>
    </citation>
    <scope>IDENTIFICATION</scope>
</reference>
<name>A0A1I7WBL0_HETBA</name>
<evidence type="ECO:0000313" key="2">
    <source>
        <dbReference type="WBParaSite" id="Hba_02091"/>
    </source>
</evidence>
<protein>
    <submittedName>
        <fullName evidence="2">Ovule protein</fullName>
    </submittedName>
</protein>
<sequence>MHNKRLKKQPNQSAVVSECLLLVADRLYFDQITEPPTSSLNPMFLITARSKVRIDKSKLSVCKSTEKRTTD</sequence>
<dbReference type="Proteomes" id="UP000095283">
    <property type="component" value="Unplaced"/>
</dbReference>
<accession>A0A1I7WBL0</accession>
<organism evidence="1 2">
    <name type="scientific">Heterorhabditis bacteriophora</name>
    <name type="common">Entomopathogenic nematode worm</name>
    <dbReference type="NCBI Taxonomy" id="37862"/>
    <lineage>
        <taxon>Eukaryota</taxon>
        <taxon>Metazoa</taxon>
        <taxon>Ecdysozoa</taxon>
        <taxon>Nematoda</taxon>
        <taxon>Chromadorea</taxon>
        <taxon>Rhabditida</taxon>
        <taxon>Rhabditina</taxon>
        <taxon>Rhabditomorpha</taxon>
        <taxon>Strongyloidea</taxon>
        <taxon>Heterorhabditidae</taxon>
        <taxon>Heterorhabditis</taxon>
    </lineage>
</organism>
<dbReference type="AlphaFoldDB" id="A0A1I7WBL0"/>